<feature type="non-terminal residue" evidence="2">
    <location>
        <position position="1"/>
    </location>
</feature>
<evidence type="ECO:0008006" key="4">
    <source>
        <dbReference type="Google" id="ProtNLM"/>
    </source>
</evidence>
<feature type="transmembrane region" description="Helical" evidence="1">
    <location>
        <begin position="12"/>
        <end position="29"/>
    </location>
</feature>
<feature type="transmembrane region" description="Helical" evidence="1">
    <location>
        <begin position="159"/>
        <end position="180"/>
    </location>
</feature>
<dbReference type="Pfam" id="PF10327">
    <property type="entry name" value="7TM_GPCR_Sri"/>
    <property type="match status" value="1"/>
</dbReference>
<keyword evidence="1" id="KW-0812">Transmembrane</keyword>
<dbReference type="InterPro" id="IPR019429">
    <property type="entry name" value="7TM_GPCR_serpentine_rcpt_Sri"/>
</dbReference>
<dbReference type="Proteomes" id="UP001432027">
    <property type="component" value="Unassembled WGS sequence"/>
</dbReference>
<sequence>ISIDILFEPIPLFPAYAGYCVGILCRLGVPIQYSLAAAVLLLANVGVSIVVCCLYRHQTILMTGSIFKLKKFSPNITWIKTRGTYTMYERSDSLVGLFVLLVVVIFVAMLAIFLMFLHLVYTLHRKLGVPLTLLIVPALTMLAGLIFEVVPFEICLGAYFMLPLHPIGHNIILIAVTPAYRDFVWHLISGGACGMVRKD</sequence>
<reference evidence="2" key="1">
    <citation type="submission" date="2023-10" db="EMBL/GenBank/DDBJ databases">
        <title>Genome assembly of Pristionchus species.</title>
        <authorList>
            <person name="Yoshida K."/>
            <person name="Sommer R.J."/>
        </authorList>
    </citation>
    <scope>NUCLEOTIDE SEQUENCE</scope>
    <source>
        <strain evidence="2">RS0144</strain>
    </source>
</reference>
<feature type="transmembrane region" description="Helical" evidence="1">
    <location>
        <begin position="35"/>
        <end position="55"/>
    </location>
</feature>
<evidence type="ECO:0000313" key="3">
    <source>
        <dbReference type="Proteomes" id="UP001432027"/>
    </source>
</evidence>
<dbReference type="EMBL" id="BTSX01000004">
    <property type="protein sequence ID" value="GMS91675.1"/>
    <property type="molecule type" value="Genomic_DNA"/>
</dbReference>
<keyword evidence="1" id="KW-0472">Membrane</keyword>
<feature type="transmembrane region" description="Helical" evidence="1">
    <location>
        <begin position="94"/>
        <end position="121"/>
    </location>
</feature>
<protein>
    <recommendedName>
        <fullName evidence="4">G protein-coupled receptor</fullName>
    </recommendedName>
</protein>
<dbReference type="AlphaFoldDB" id="A0AAV5T991"/>
<organism evidence="2 3">
    <name type="scientific">Pristionchus entomophagus</name>
    <dbReference type="NCBI Taxonomy" id="358040"/>
    <lineage>
        <taxon>Eukaryota</taxon>
        <taxon>Metazoa</taxon>
        <taxon>Ecdysozoa</taxon>
        <taxon>Nematoda</taxon>
        <taxon>Chromadorea</taxon>
        <taxon>Rhabditida</taxon>
        <taxon>Rhabditina</taxon>
        <taxon>Diplogasteromorpha</taxon>
        <taxon>Diplogasteroidea</taxon>
        <taxon>Neodiplogasteridae</taxon>
        <taxon>Pristionchus</taxon>
    </lineage>
</organism>
<dbReference type="InterPro" id="IPR053220">
    <property type="entry name" value="Nematode_rcpt-like_serp_H"/>
</dbReference>
<keyword evidence="1" id="KW-1133">Transmembrane helix</keyword>
<evidence type="ECO:0000313" key="2">
    <source>
        <dbReference type="EMBL" id="GMS91675.1"/>
    </source>
</evidence>
<feature type="non-terminal residue" evidence="2">
    <location>
        <position position="199"/>
    </location>
</feature>
<keyword evidence="3" id="KW-1185">Reference proteome</keyword>
<feature type="transmembrane region" description="Helical" evidence="1">
    <location>
        <begin position="127"/>
        <end position="147"/>
    </location>
</feature>
<dbReference type="PANTHER" id="PTHR22941:SF26">
    <property type="entry name" value="SERPENTINE RECEPTOR, CLASS H"/>
    <property type="match status" value="1"/>
</dbReference>
<comment type="caution">
    <text evidence="2">The sequence shown here is derived from an EMBL/GenBank/DDBJ whole genome shotgun (WGS) entry which is preliminary data.</text>
</comment>
<proteinExistence type="predicted"/>
<accession>A0AAV5T991</accession>
<dbReference type="PANTHER" id="PTHR22941">
    <property type="entry name" value="SERPENTINE RECEPTOR"/>
    <property type="match status" value="1"/>
</dbReference>
<evidence type="ECO:0000256" key="1">
    <source>
        <dbReference type="SAM" id="Phobius"/>
    </source>
</evidence>
<name>A0AAV5T991_9BILA</name>
<gene>
    <name evidence="2" type="ORF">PENTCL1PPCAC_13850</name>
</gene>